<keyword evidence="2" id="KW-1185">Reference proteome</keyword>
<evidence type="ECO:0000313" key="2">
    <source>
        <dbReference type="Proteomes" id="UP001415857"/>
    </source>
</evidence>
<dbReference type="InterPro" id="IPR004993">
    <property type="entry name" value="GH3"/>
</dbReference>
<dbReference type="Pfam" id="PF03321">
    <property type="entry name" value="GH3"/>
    <property type="match status" value="1"/>
</dbReference>
<evidence type="ECO:0000313" key="1">
    <source>
        <dbReference type="EMBL" id="KAK9280850.1"/>
    </source>
</evidence>
<comment type="caution">
    <text evidence="1">The sequence shown here is derived from an EMBL/GenBank/DDBJ whole genome shotgun (WGS) entry which is preliminary data.</text>
</comment>
<dbReference type="PANTHER" id="PTHR31901">
    <property type="entry name" value="GH3 DOMAIN-CONTAINING PROTEIN"/>
    <property type="match status" value="1"/>
</dbReference>
<sequence length="98" mass="11271">MAADEEILKKLEESTKDATRHQLEALQTILERHGGVSYLQSHLRDYHAPVDAATFRRSVPLSCYDDYADHLSRMADGHLDDHDQPLLSVDPLLCFFYR</sequence>
<dbReference type="AlphaFoldDB" id="A0AAP0RRL6"/>
<dbReference type="GO" id="GO:0016881">
    <property type="term" value="F:acid-amino acid ligase activity"/>
    <property type="evidence" value="ECO:0007669"/>
    <property type="project" value="TreeGrafter"/>
</dbReference>
<gene>
    <name evidence="1" type="ORF">L1049_003740</name>
</gene>
<proteinExistence type="predicted"/>
<reference evidence="1 2" key="1">
    <citation type="journal article" date="2024" name="Plant J.">
        <title>Genome sequences and population genomics reveal climatic adaptation and genomic divergence between two closely related sweetgum species.</title>
        <authorList>
            <person name="Xu W.Q."/>
            <person name="Ren C.Q."/>
            <person name="Zhang X.Y."/>
            <person name="Comes H.P."/>
            <person name="Liu X.H."/>
            <person name="Li Y.G."/>
            <person name="Kettle C.J."/>
            <person name="Jalonen R."/>
            <person name="Gaisberger H."/>
            <person name="Ma Y.Z."/>
            <person name="Qiu Y.X."/>
        </authorList>
    </citation>
    <scope>NUCLEOTIDE SEQUENCE [LARGE SCALE GENOMIC DNA]</scope>
    <source>
        <strain evidence="1">Hangzhou</strain>
    </source>
</reference>
<name>A0AAP0RRL6_LIQFO</name>
<dbReference type="GO" id="GO:0005737">
    <property type="term" value="C:cytoplasm"/>
    <property type="evidence" value="ECO:0007669"/>
    <property type="project" value="TreeGrafter"/>
</dbReference>
<organism evidence="1 2">
    <name type="scientific">Liquidambar formosana</name>
    <name type="common">Formosan gum</name>
    <dbReference type="NCBI Taxonomy" id="63359"/>
    <lineage>
        <taxon>Eukaryota</taxon>
        <taxon>Viridiplantae</taxon>
        <taxon>Streptophyta</taxon>
        <taxon>Embryophyta</taxon>
        <taxon>Tracheophyta</taxon>
        <taxon>Spermatophyta</taxon>
        <taxon>Magnoliopsida</taxon>
        <taxon>eudicotyledons</taxon>
        <taxon>Gunneridae</taxon>
        <taxon>Pentapetalae</taxon>
        <taxon>Saxifragales</taxon>
        <taxon>Altingiaceae</taxon>
        <taxon>Liquidambar</taxon>
    </lineage>
</organism>
<accession>A0AAP0RRL6</accession>
<dbReference type="PANTHER" id="PTHR31901:SF44">
    <property type="entry name" value="INDOLE-3-ACETIC ACID-AMIDO SYNTHETASE GH3.6-RELATED"/>
    <property type="match status" value="1"/>
</dbReference>
<dbReference type="EMBL" id="JBBPBK010000007">
    <property type="protein sequence ID" value="KAK9280850.1"/>
    <property type="molecule type" value="Genomic_DNA"/>
</dbReference>
<protein>
    <submittedName>
        <fullName evidence="1">Uncharacterized protein</fullName>
    </submittedName>
</protein>
<dbReference type="Proteomes" id="UP001415857">
    <property type="component" value="Unassembled WGS sequence"/>
</dbReference>